<name>A0A7W9GDS6_9ACTN</name>
<dbReference type="Pfam" id="PF00082">
    <property type="entry name" value="Peptidase_S8"/>
    <property type="match status" value="1"/>
</dbReference>
<protein>
    <submittedName>
        <fullName evidence="9">Subtilisin family serine protease</fullName>
    </submittedName>
</protein>
<proteinExistence type="inferred from homology"/>
<feature type="active site" description="Charge relay system" evidence="5 6">
    <location>
        <position position="204"/>
    </location>
</feature>
<dbReference type="PROSITE" id="PS51892">
    <property type="entry name" value="SUBTILASE"/>
    <property type="match status" value="1"/>
</dbReference>
<dbReference type="AlphaFoldDB" id="A0A7W9GDS6"/>
<dbReference type="SUPFAM" id="SSF52743">
    <property type="entry name" value="Subtilisin-like"/>
    <property type="match status" value="1"/>
</dbReference>
<dbReference type="PANTHER" id="PTHR43806:SF11">
    <property type="entry name" value="CEREVISIN-RELATED"/>
    <property type="match status" value="1"/>
</dbReference>
<dbReference type="GO" id="GO:0006508">
    <property type="term" value="P:proteolysis"/>
    <property type="evidence" value="ECO:0007669"/>
    <property type="project" value="UniProtKB-KW"/>
</dbReference>
<organism evidence="9 10">
    <name type="scientific">Nonomuraea jabiensis</name>
    <dbReference type="NCBI Taxonomy" id="882448"/>
    <lineage>
        <taxon>Bacteria</taxon>
        <taxon>Bacillati</taxon>
        <taxon>Actinomycetota</taxon>
        <taxon>Actinomycetes</taxon>
        <taxon>Streptosporangiales</taxon>
        <taxon>Streptosporangiaceae</taxon>
        <taxon>Nonomuraea</taxon>
    </lineage>
</organism>
<reference evidence="9 10" key="1">
    <citation type="submission" date="2020-08" db="EMBL/GenBank/DDBJ databases">
        <title>Sequencing the genomes of 1000 actinobacteria strains.</title>
        <authorList>
            <person name="Klenk H.-P."/>
        </authorList>
    </citation>
    <scope>NUCLEOTIDE SEQUENCE [LARGE SCALE GENOMIC DNA]</scope>
    <source>
        <strain evidence="9 10">DSM 45507</strain>
    </source>
</reference>
<gene>
    <name evidence="9" type="ORF">HD596_008724</name>
</gene>
<feature type="active site" description="Charge relay system" evidence="5 6">
    <location>
        <position position="398"/>
    </location>
</feature>
<dbReference type="PROSITE" id="PS00137">
    <property type="entry name" value="SUBTILASE_HIS"/>
    <property type="match status" value="1"/>
</dbReference>
<dbReference type="InterPro" id="IPR050131">
    <property type="entry name" value="Peptidase_S8_subtilisin-like"/>
</dbReference>
<comment type="similarity">
    <text evidence="1 6">Belongs to the peptidase S8 family.</text>
</comment>
<keyword evidence="2 6" id="KW-0645">Protease</keyword>
<dbReference type="InterPro" id="IPR023828">
    <property type="entry name" value="Peptidase_S8_Ser-AS"/>
</dbReference>
<evidence type="ECO:0000256" key="2">
    <source>
        <dbReference type="ARBA" id="ARBA00022670"/>
    </source>
</evidence>
<comment type="caution">
    <text evidence="9">The sequence shown here is derived from an EMBL/GenBank/DDBJ whole genome shotgun (WGS) entry which is preliminary data.</text>
</comment>
<dbReference type="InterPro" id="IPR000209">
    <property type="entry name" value="Peptidase_S8/S53_dom"/>
</dbReference>
<evidence type="ECO:0000256" key="5">
    <source>
        <dbReference type="PIRSR" id="PIRSR615500-1"/>
    </source>
</evidence>
<dbReference type="InterPro" id="IPR036852">
    <property type="entry name" value="Peptidase_S8/S53_dom_sf"/>
</dbReference>
<feature type="active site" description="Charge relay system" evidence="5 6">
    <location>
        <position position="236"/>
    </location>
</feature>
<dbReference type="Proteomes" id="UP000579153">
    <property type="component" value="Unassembled WGS sequence"/>
</dbReference>
<feature type="chain" id="PRO_5030863422" evidence="7">
    <location>
        <begin position="26"/>
        <end position="1056"/>
    </location>
</feature>
<evidence type="ECO:0000313" key="9">
    <source>
        <dbReference type="EMBL" id="MBB5781968.1"/>
    </source>
</evidence>
<sequence length="1056" mass="110658">MTLRNALMAALLAGAAAATPTPSSAAPAGTGTSNSVTLITGDRVMVAGNGFRVVPGPGRQVDFTSQRRQGHLYVIPSDARTLVAGGMLDRRLFDVTQLLAWRYDDARRSDIPLIAQSAQMPAAARQARQLAGAGMTTLRVPKESAGQAWKDLTSGARALGTGNTKLWLDGRRSFDLDQSVKQIGATTAWELGLTGKGVTVAVLDSGYDPDHPDLKGAVAYERNFSEDPDIRDTLGHGTHIASTVAGAGQKYRGVAPDAKLAIGKVGGEDGIADSAVLAGMEWAALEVKAKIVNMSLGGPDTLELDPLEEAVNSLSERTGTLFVVSAGNSGRPGTISSPGSADAALTVGAVDRSDRIADFSSRGPRQGDHAIKPDITAPGVDIVAAAPGGAYQTLSGTSMAAPHVTGAAAILAQKHPEWTGQQLKAALIGSAAPSAGATPYQQGTGRVDVARAVDQQIVALPGDLWATFPWNGQGERVATRTLTYANTADTPATVDLAADGEMLKLSTKRLEVPANGEASLTLTVDARQKAPGDYPGVVTARSGQSVIRTSAGAYVEPESYNLTVSVVGRDGNPAQPYVELYDPKTGAVHELAFQDGIGKARLPVGEWNLYADFSERAYGKTVAHTAVRIADRDQQVVVDARKGNPARVTLDDPSAAPARGHSLSLSHGAWGIASWSSEDPNTRLFIVPARQEGLRYLLRTIWFSKDAVPSPYLYDLADHRAGGLPEDPTYAARQKDLAAVSATFRASATAATGLPLSGPRFRDDWPVSLASPPQDLDLPGTLTYYRTPGLTWDSMLELGTYTLADDGQAMKPGQHTRQTWNAAVTGPATAGIRGSRTGDTLTFSTVGLFTDPAPGRVGADAAATGTATLSRNGHVLAEVPLAGCALDRWESCRLQAALPAESSLYTLRASMRRQVPGSALSTAVESVWTFRSARTETERPLPLMAVRYAPRGLDDLNRATPGSLTELPIKVEGVPSTLKLELSSDDGTSWRTIPAQRTATGWTATIPNPRTPGFASLRATAHGTSGTTLTQTIIRAYAVGPASHLTPGSSAARPLA</sequence>
<evidence type="ECO:0000256" key="1">
    <source>
        <dbReference type="ARBA" id="ARBA00011073"/>
    </source>
</evidence>
<evidence type="ECO:0000313" key="10">
    <source>
        <dbReference type="Proteomes" id="UP000579153"/>
    </source>
</evidence>
<dbReference type="Gene3D" id="3.40.50.200">
    <property type="entry name" value="Peptidase S8/S53 domain"/>
    <property type="match status" value="1"/>
</dbReference>
<dbReference type="PRINTS" id="PR00723">
    <property type="entry name" value="SUBTILISIN"/>
</dbReference>
<evidence type="ECO:0000256" key="6">
    <source>
        <dbReference type="PROSITE-ProRule" id="PRU01240"/>
    </source>
</evidence>
<keyword evidence="7" id="KW-0732">Signal</keyword>
<keyword evidence="10" id="KW-1185">Reference proteome</keyword>
<evidence type="ECO:0000259" key="8">
    <source>
        <dbReference type="Pfam" id="PF00082"/>
    </source>
</evidence>
<evidence type="ECO:0000256" key="7">
    <source>
        <dbReference type="SAM" id="SignalP"/>
    </source>
</evidence>
<dbReference type="InterPro" id="IPR022398">
    <property type="entry name" value="Peptidase_S8_His-AS"/>
</dbReference>
<dbReference type="InterPro" id="IPR015500">
    <property type="entry name" value="Peptidase_S8_subtilisin-rel"/>
</dbReference>
<feature type="signal peptide" evidence="7">
    <location>
        <begin position="1"/>
        <end position="25"/>
    </location>
</feature>
<evidence type="ECO:0000256" key="3">
    <source>
        <dbReference type="ARBA" id="ARBA00022801"/>
    </source>
</evidence>
<dbReference type="PROSITE" id="PS00138">
    <property type="entry name" value="SUBTILASE_SER"/>
    <property type="match status" value="1"/>
</dbReference>
<evidence type="ECO:0000256" key="4">
    <source>
        <dbReference type="ARBA" id="ARBA00022825"/>
    </source>
</evidence>
<keyword evidence="4 6" id="KW-0720">Serine protease</keyword>
<accession>A0A7W9GDS6</accession>
<dbReference type="RefSeq" id="WP_185075168.1">
    <property type="nucleotide sequence ID" value="NZ_JACHMB010000001.1"/>
</dbReference>
<feature type="domain" description="Peptidase S8/S53" evidence="8">
    <location>
        <begin position="195"/>
        <end position="443"/>
    </location>
</feature>
<dbReference type="EMBL" id="JACHMB010000001">
    <property type="protein sequence ID" value="MBB5781968.1"/>
    <property type="molecule type" value="Genomic_DNA"/>
</dbReference>
<keyword evidence="3 6" id="KW-0378">Hydrolase</keyword>
<dbReference type="PANTHER" id="PTHR43806">
    <property type="entry name" value="PEPTIDASE S8"/>
    <property type="match status" value="1"/>
</dbReference>
<dbReference type="GO" id="GO:0004252">
    <property type="term" value="F:serine-type endopeptidase activity"/>
    <property type="evidence" value="ECO:0007669"/>
    <property type="project" value="UniProtKB-UniRule"/>
</dbReference>